<dbReference type="InterPro" id="IPR000477">
    <property type="entry name" value="RT_dom"/>
</dbReference>
<organism evidence="4 5">
    <name type="scientific">Tanacetum coccineum</name>
    <dbReference type="NCBI Taxonomy" id="301880"/>
    <lineage>
        <taxon>Eukaryota</taxon>
        <taxon>Viridiplantae</taxon>
        <taxon>Streptophyta</taxon>
        <taxon>Embryophyta</taxon>
        <taxon>Tracheophyta</taxon>
        <taxon>Spermatophyta</taxon>
        <taxon>Magnoliopsida</taxon>
        <taxon>eudicotyledons</taxon>
        <taxon>Gunneridae</taxon>
        <taxon>Pentapetalae</taxon>
        <taxon>asterids</taxon>
        <taxon>campanulids</taxon>
        <taxon>Asterales</taxon>
        <taxon>Asteraceae</taxon>
        <taxon>Asteroideae</taxon>
        <taxon>Anthemideae</taxon>
        <taxon>Anthemidinae</taxon>
        <taxon>Tanacetum</taxon>
    </lineage>
</organism>
<feature type="transmembrane region" description="Helical" evidence="1">
    <location>
        <begin position="1024"/>
        <end position="1046"/>
    </location>
</feature>
<dbReference type="Proteomes" id="UP001151760">
    <property type="component" value="Unassembled WGS sequence"/>
</dbReference>
<evidence type="ECO:0000256" key="2">
    <source>
        <dbReference type="SAM" id="SignalP"/>
    </source>
</evidence>
<feature type="chain" id="PRO_5046732286" description="Reverse transcriptase domain-containing protein" evidence="2">
    <location>
        <begin position="23"/>
        <end position="1177"/>
    </location>
</feature>
<reference evidence="4" key="1">
    <citation type="journal article" date="2022" name="Int. J. Mol. Sci.">
        <title>Draft Genome of Tanacetum Coccineum: Genomic Comparison of Closely Related Tanacetum-Family Plants.</title>
        <authorList>
            <person name="Yamashiro T."/>
            <person name="Shiraishi A."/>
            <person name="Nakayama K."/>
            <person name="Satake H."/>
        </authorList>
    </citation>
    <scope>NUCLEOTIDE SEQUENCE</scope>
</reference>
<dbReference type="InterPro" id="IPR036691">
    <property type="entry name" value="Endo/exonu/phosph_ase_sf"/>
</dbReference>
<dbReference type="InterPro" id="IPR013103">
    <property type="entry name" value="RVT_2"/>
</dbReference>
<dbReference type="SUPFAM" id="SSF56219">
    <property type="entry name" value="DNase I-like"/>
    <property type="match status" value="1"/>
</dbReference>
<dbReference type="InterPro" id="IPR026960">
    <property type="entry name" value="RVT-Znf"/>
</dbReference>
<name>A0ABQ5DL14_9ASTR</name>
<proteinExistence type="predicted"/>
<keyword evidence="5" id="KW-1185">Reference proteome</keyword>
<dbReference type="PROSITE" id="PS50878">
    <property type="entry name" value="RT_POL"/>
    <property type="match status" value="1"/>
</dbReference>
<dbReference type="InterPro" id="IPR043502">
    <property type="entry name" value="DNA/RNA_pol_sf"/>
</dbReference>
<accession>A0ABQ5DL14</accession>
<dbReference type="EMBL" id="BQNB010015376">
    <property type="protein sequence ID" value="GJT39303.1"/>
    <property type="molecule type" value="Genomic_DNA"/>
</dbReference>
<evidence type="ECO:0000256" key="1">
    <source>
        <dbReference type="SAM" id="Phobius"/>
    </source>
</evidence>
<dbReference type="Pfam" id="PF00078">
    <property type="entry name" value="RVT_1"/>
    <property type="match status" value="2"/>
</dbReference>
<dbReference type="Pfam" id="PF07727">
    <property type="entry name" value="RVT_2"/>
    <property type="match status" value="1"/>
</dbReference>
<evidence type="ECO:0000313" key="5">
    <source>
        <dbReference type="Proteomes" id="UP001151760"/>
    </source>
</evidence>
<reference evidence="4" key="2">
    <citation type="submission" date="2022-01" db="EMBL/GenBank/DDBJ databases">
        <authorList>
            <person name="Yamashiro T."/>
            <person name="Shiraishi A."/>
            <person name="Satake H."/>
            <person name="Nakayama K."/>
        </authorList>
    </citation>
    <scope>NUCLEOTIDE SEQUENCE</scope>
</reference>
<dbReference type="CDD" id="cd01650">
    <property type="entry name" value="RT_nLTR_like"/>
    <property type="match status" value="1"/>
</dbReference>
<keyword evidence="2" id="KW-0732">Signal</keyword>
<comment type="caution">
    <text evidence="4">The sequence shown here is derived from an EMBL/GenBank/DDBJ whole genome shotgun (WGS) entry which is preliminary data.</text>
</comment>
<feature type="signal peptide" evidence="2">
    <location>
        <begin position="1"/>
        <end position="22"/>
    </location>
</feature>
<keyword evidence="1" id="KW-0472">Membrane</keyword>
<keyword evidence="1" id="KW-0812">Transmembrane</keyword>
<sequence length="1177" mass="135029">MWRNLTFTDYALLFFVIRTGLQMERGRSSNSYSCVVKGGKKELFCSFIYAHNRYIQRRALWKGLSHHKLYVRDRPWYLLGDFNASLFLDDSTAGSSTIDIAMREFKECVDDIEKLDRIMANLEFHSSFVGAHAIFKPYRISDHSPSVLSIPTVKLKSLKKPLRKLLYEKGNLHANVVRLRNELDQIQTMLDNDPFNSNLREVEAACVVEFNQAVIMEERFLKQKAKINWLKEGDSNSSYFHKAVKSRISRSRIDVVTNGEGMMFANDKVPDAFVSHYENFLGQPGVTQGFNTLNLFKTCLDEQAALDMVRVVSNQEVKEAIFSMGDDKSPGPDGYTAAFFKEAWGIVGNDVINVVCEFFTNGKLLKELNHTIIALIPKVKSPSRVNNYRPISCCNVLFKCVSKIIANRIKQSLKFLISPNQSAFIPGRNISDNILLTQELMHNYHLDRGTPRCAFKVDIQKAYDTVDWEFLREVLIGFGFHTRMVSWIMECVGKRGLRQGDPLSPYLFMLVMEILKLMLQRRIVDSGKQGLRQGDTLSPYLFTLVMEILMLMLQRRVVDSGGFIYHRYCSKLELINLCFADDLFLFAFGDVQSASIIKEALDEFKYASGLTPSLPKSTAYFFNILNCIKLAILQVLPFEEGRLPMKYLGVPLISSRLIVRDCKELVEKVQIRVQDWKNKSLSIADRLQLIKSIHGSMHVFWASVFIIPTRVLLEIEQIMRGFLWCYGPMKKGKAKVAWEVACLPKDEGGLGLGLTTKVKDIVHNGVWNWPPNLIDKYPILNECYAHTVPNSLDCLEWRTGNGMTKPFSISQVWSSIRPRDVKVTWYDMVWFASGIPRHAFTLWLIVKHKLKTQDRVCSWDVSANLGTSCSLCELQQDSHEHLFFECSFAQSVWNHVKGLVGLDSVAPDIYTIIAHIGSKAKRRTSPIVIAKLVVAASAYYIWQERNWRLFKNNKRSSIQVIECIISAVHLKLLSCQFKRSKEGAKYARLWDLPDTVVLNGMSFDFWLFKLLLEVNVTLSHIPLYLLEFLGIRVFLAFATFMNFIVYQMDVKSAFLNGKLKEEVYVKQPPGFKSNEFPNHVCKLDKALYGLKQAPRAYETLSTFLIEHKFVRGKIDNTLFVYKTQTDVILVQIYVDDIIFGSTSTKLCKQFAKMMTQRYEMSMMGVLTYFLGFQIKQS</sequence>
<dbReference type="PANTHER" id="PTHR33116:SF76">
    <property type="entry name" value="DUF4283 DOMAIN-CONTAINING PROTEIN"/>
    <property type="match status" value="1"/>
</dbReference>
<dbReference type="Gene3D" id="3.60.10.10">
    <property type="entry name" value="Endonuclease/exonuclease/phosphatase"/>
    <property type="match status" value="1"/>
</dbReference>
<gene>
    <name evidence="4" type="ORF">Tco_0939168</name>
</gene>
<dbReference type="SUPFAM" id="SSF56672">
    <property type="entry name" value="DNA/RNA polymerases"/>
    <property type="match status" value="2"/>
</dbReference>
<dbReference type="PANTHER" id="PTHR33116">
    <property type="entry name" value="REVERSE TRANSCRIPTASE ZINC-BINDING DOMAIN-CONTAINING PROTEIN-RELATED-RELATED"/>
    <property type="match status" value="1"/>
</dbReference>
<dbReference type="Pfam" id="PF13966">
    <property type="entry name" value="zf-RVT"/>
    <property type="match status" value="1"/>
</dbReference>
<evidence type="ECO:0000259" key="3">
    <source>
        <dbReference type="PROSITE" id="PS50878"/>
    </source>
</evidence>
<evidence type="ECO:0000313" key="4">
    <source>
        <dbReference type="EMBL" id="GJT39303.1"/>
    </source>
</evidence>
<keyword evidence="1" id="KW-1133">Transmembrane helix</keyword>
<protein>
    <recommendedName>
        <fullName evidence="3">Reverse transcriptase domain-containing protein</fullName>
    </recommendedName>
</protein>
<feature type="domain" description="Reverse transcriptase" evidence="3">
    <location>
        <begin position="357"/>
        <end position="652"/>
    </location>
</feature>